<dbReference type="EMBL" id="LJGV01000022">
    <property type="protein sequence ID" value="OEU99564.1"/>
    <property type="molecule type" value="Genomic_DNA"/>
</dbReference>
<evidence type="ECO:0000313" key="2">
    <source>
        <dbReference type="EMBL" id="SER83510.1"/>
    </source>
</evidence>
<dbReference type="Proteomes" id="UP000175829">
    <property type="component" value="Unassembled WGS sequence"/>
</dbReference>
<dbReference type="RefSeq" id="WP_019354028.1">
    <property type="nucleotide sequence ID" value="NZ_CBDQZE010000008.1"/>
</dbReference>
<reference evidence="4" key="2">
    <citation type="submission" date="2016-10" db="EMBL/GenBank/DDBJ databases">
        <authorList>
            <person name="Varghese N."/>
            <person name="Submissions S."/>
        </authorList>
    </citation>
    <scope>NUCLEOTIDE SEQUENCE [LARGE SCALE GENOMIC DNA]</scope>
    <source>
        <strain evidence="4">CGMCC 4.6825</strain>
    </source>
</reference>
<dbReference type="Gene3D" id="1.10.287.1060">
    <property type="entry name" value="ESAT-6-like"/>
    <property type="match status" value="1"/>
</dbReference>
<sequence length="88" mass="9708">MGMNGADLERLRELAGKFDGDATQLQGLITRLQSACNDSGSYWTGGKAQQFRGEWESLKPTFDKFVETLREAGRAARTNADNIDHATN</sequence>
<reference evidence="2" key="3">
    <citation type="submission" date="2016-10" db="EMBL/GenBank/DDBJ databases">
        <authorList>
            <person name="de Groot N.N."/>
        </authorList>
    </citation>
    <scope>NUCLEOTIDE SEQUENCE [LARGE SCALE GENOMIC DNA]</scope>
    <source>
        <strain evidence="2">CGMCC 4.6825</strain>
    </source>
</reference>
<dbReference type="STRING" id="943816.AN217_19045"/>
<dbReference type="AlphaFoldDB" id="A0A1E7K6M1"/>
<evidence type="ECO:0000313" key="1">
    <source>
        <dbReference type="EMBL" id="OEU99564.1"/>
    </source>
</evidence>
<dbReference type="InterPro" id="IPR036689">
    <property type="entry name" value="ESAT-6-like_sf"/>
</dbReference>
<dbReference type="InterPro" id="IPR010310">
    <property type="entry name" value="T7SS_ESAT-6-like"/>
</dbReference>
<dbReference type="Pfam" id="PF06013">
    <property type="entry name" value="WXG100"/>
    <property type="match status" value="1"/>
</dbReference>
<dbReference type="SUPFAM" id="SSF140453">
    <property type="entry name" value="EsxAB dimer-like"/>
    <property type="match status" value="1"/>
</dbReference>
<evidence type="ECO:0000313" key="4">
    <source>
        <dbReference type="Proteomes" id="UP000182841"/>
    </source>
</evidence>
<accession>A0A1E7K6M1</accession>
<evidence type="ECO:0000313" key="3">
    <source>
        <dbReference type="Proteomes" id="UP000175829"/>
    </source>
</evidence>
<proteinExistence type="predicted"/>
<protein>
    <submittedName>
        <fullName evidence="1">Type VII secretion protein</fullName>
    </submittedName>
    <submittedName>
        <fullName evidence="2">WXG100 family type VII secretion target</fullName>
    </submittedName>
</protein>
<reference evidence="1 3" key="1">
    <citation type="journal article" date="2016" name="Front. Microbiol.">
        <title>Comparative Genomics Analysis of Streptomyces Species Reveals Their Adaptation to the Marine Environment and Their Diversity at the Genomic Level.</title>
        <authorList>
            <person name="Tian X."/>
            <person name="Zhang Z."/>
            <person name="Yang T."/>
            <person name="Chen M."/>
            <person name="Li J."/>
            <person name="Chen F."/>
            <person name="Yang J."/>
            <person name="Li W."/>
            <person name="Zhang B."/>
            <person name="Zhang Z."/>
            <person name="Wu J."/>
            <person name="Zhang C."/>
            <person name="Long L."/>
            <person name="Xiao J."/>
        </authorList>
    </citation>
    <scope>NUCLEOTIDE SEQUENCE [LARGE SCALE GENOMIC DNA]</scope>
    <source>
        <strain evidence="1 3">SCSIO M10379</strain>
    </source>
</reference>
<keyword evidence="4" id="KW-1185">Reference proteome</keyword>
<dbReference type="Proteomes" id="UP000182841">
    <property type="component" value="Unassembled WGS sequence"/>
</dbReference>
<name>A0A1E7K6M1_9ACTN</name>
<organism evidence="1 3">
    <name type="scientific">Streptomyces qinglanensis</name>
    <dbReference type="NCBI Taxonomy" id="943816"/>
    <lineage>
        <taxon>Bacteria</taxon>
        <taxon>Bacillati</taxon>
        <taxon>Actinomycetota</taxon>
        <taxon>Actinomycetes</taxon>
        <taxon>Kitasatosporales</taxon>
        <taxon>Streptomycetaceae</taxon>
        <taxon>Streptomyces</taxon>
    </lineage>
</organism>
<dbReference type="PATRIC" id="fig|943816.4.peg.3310"/>
<gene>
    <name evidence="1" type="ORF">AN217_19045</name>
    <name evidence="2" type="ORF">SAMN05421870_104486</name>
</gene>
<dbReference type="EMBL" id="FOGO01000004">
    <property type="protein sequence ID" value="SER83510.1"/>
    <property type="molecule type" value="Genomic_DNA"/>
</dbReference>
<dbReference type="OrthoDB" id="3538531at2"/>
<dbReference type="NCBIfam" id="TIGR03930">
    <property type="entry name" value="WXG100_ESAT6"/>
    <property type="match status" value="1"/>
</dbReference>